<keyword evidence="3 4" id="KW-0539">Nucleus</keyword>
<reference evidence="6" key="1">
    <citation type="journal article" date="2020" name="Stud. Mycol.">
        <title>101 Dothideomycetes genomes: a test case for predicting lifestyles and emergence of pathogens.</title>
        <authorList>
            <person name="Haridas S."/>
            <person name="Albert R."/>
            <person name="Binder M."/>
            <person name="Bloem J."/>
            <person name="Labutti K."/>
            <person name="Salamov A."/>
            <person name="Andreopoulos B."/>
            <person name="Baker S."/>
            <person name="Barry K."/>
            <person name="Bills G."/>
            <person name="Bluhm B."/>
            <person name="Cannon C."/>
            <person name="Castanera R."/>
            <person name="Culley D."/>
            <person name="Daum C."/>
            <person name="Ezra D."/>
            <person name="Gonzalez J."/>
            <person name="Henrissat B."/>
            <person name="Kuo A."/>
            <person name="Liang C."/>
            <person name="Lipzen A."/>
            <person name="Lutzoni F."/>
            <person name="Magnuson J."/>
            <person name="Mondo S."/>
            <person name="Nolan M."/>
            <person name="Ohm R."/>
            <person name="Pangilinan J."/>
            <person name="Park H.-J."/>
            <person name="Ramirez L."/>
            <person name="Alfaro M."/>
            <person name="Sun H."/>
            <person name="Tritt A."/>
            <person name="Yoshinaga Y."/>
            <person name="Zwiers L.-H."/>
            <person name="Turgeon B."/>
            <person name="Goodwin S."/>
            <person name="Spatafora J."/>
            <person name="Crous P."/>
            <person name="Grigoriev I."/>
        </authorList>
    </citation>
    <scope>NUCLEOTIDE SEQUENCE</scope>
    <source>
        <strain evidence="6">CBS 125425</strain>
    </source>
</reference>
<dbReference type="Pfam" id="PF10280">
    <property type="entry name" value="Med11"/>
    <property type="match status" value="1"/>
</dbReference>
<comment type="similarity">
    <text evidence="2 4">Belongs to the Mediator complex subunit 11 family.</text>
</comment>
<evidence type="ECO:0000313" key="6">
    <source>
        <dbReference type="EMBL" id="KAF2737989.1"/>
    </source>
</evidence>
<evidence type="ECO:0000256" key="3">
    <source>
        <dbReference type="ARBA" id="ARBA00023242"/>
    </source>
</evidence>
<name>A0A9P4R781_9PLEO</name>
<keyword evidence="4" id="KW-0010">Activator</keyword>
<protein>
    <recommendedName>
        <fullName evidence="4">Mediator of RNA polymerase II transcription subunit 11</fullName>
    </recommendedName>
    <alternativeName>
        <fullName evidence="4">Mediator complex subunit 11</fullName>
    </alternativeName>
</protein>
<dbReference type="GO" id="GO:0016592">
    <property type="term" value="C:mediator complex"/>
    <property type="evidence" value="ECO:0007669"/>
    <property type="project" value="InterPro"/>
</dbReference>
<dbReference type="GO" id="GO:0003712">
    <property type="term" value="F:transcription coregulator activity"/>
    <property type="evidence" value="ECO:0007669"/>
    <property type="project" value="InterPro"/>
</dbReference>
<sequence>MTSPNPSAQAPAPQPLPQPYQQTAADNIRQLSTINESLPHILLHFGTAVSQLTKSPVSSNPTDSTQAREASFNASANALFRLINTTRNTLKDQVSSLQSQGVVPAETVRYIPPRVRAHREGEPGDDKDKDVEDSEATITNGGLGDLDVGLLNARARVGREGTEALERAEKLLRDLEGRIEGEDGKTGHG</sequence>
<evidence type="ECO:0000256" key="4">
    <source>
        <dbReference type="RuleBase" id="RU364147"/>
    </source>
</evidence>
<comment type="caution">
    <text evidence="6">The sequence shown here is derived from an EMBL/GenBank/DDBJ whole genome shotgun (WGS) entry which is preliminary data.</text>
</comment>
<feature type="region of interest" description="Disordered" evidence="5">
    <location>
        <begin position="116"/>
        <end position="145"/>
    </location>
</feature>
<feature type="compositionally biased region" description="Basic and acidic residues" evidence="5">
    <location>
        <begin position="118"/>
        <end position="130"/>
    </location>
</feature>
<keyword evidence="7" id="KW-1185">Reference proteome</keyword>
<comment type="subunit">
    <text evidence="4">Component of the Mediator complex.</text>
</comment>
<dbReference type="Gene3D" id="1.10.287.3490">
    <property type="match status" value="1"/>
</dbReference>
<dbReference type="GO" id="GO:0006357">
    <property type="term" value="P:regulation of transcription by RNA polymerase II"/>
    <property type="evidence" value="ECO:0007669"/>
    <property type="project" value="InterPro"/>
</dbReference>
<organism evidence="6 7">
    <name type="scientific">Polyplosphaeria fusca</name>
    <dbReference type="NCBI Taxonomy" id="682080"/>
    <lineage>
        <taxon>Eukaryota</taxon>
        <taxon>Fungi</taxon>
        <taxon>Dikarya</taxon>
        <taxon>Ascomycota</taxon>
        <taxon>Pezizomycotina</taxon>
        <taxon>Dothideomycetes</taxon>
        <taxon>Pleosporomycetidae</taxon>
        <taxon>Pleosporales</taxon>
        <taxon>Tetraplosphaeriaceae</taxon>
        <taxon>Polyplosphaeria</taxon>
    </lineage>
</organism>
<comment type="subcellular location">
    <subcellularLocation>
        <location evidence="1 4">Nucleus</location>
    </subcellularLocation>
</comment>
<dbReference type="EMBL" id="ML996112">
    <property type="protein sequence ID" value="KAF2737989.1"/>
    <property type="molecule type" value="Genomic_DNA"/>
</dbReference>
<gene>
    <name evidence="4" type="primary">MED11</name>
    <name evidence="6" type="ORF">EJ04DRAFT_509945</name>
</gene>
<evidence type="ECO:0000313" key="7">
    <source>
        <dbReference type="Proteomes" id="UP000799444"/>
    </source>
</evidence>
<keyword evidence="4" id="KW-0805">Transcription regulation</keyword>
<dbReference type="InterPro" id="IPR019404">
    <property type="entry name" value="Mediator_Med11"/>
</dbReference>
<evidence type="ECO:0000256" key="2">
    <source>
        <dbReference type="ARBA" id="ARBA00008186"/>
    </source>
</evidence>
<dbReference type="Proteomes" id="UP000799444">
    <property type="component" value="Unassembled WGS sequence"/>
</dbReference>
<evidence type="ECO:0000256" key="5">
    <source>
        <dbReference type="SAM" id="MobiDB-lite"/>
    </source>
</evidence>
<feature type="compositionally biased region" description="Low complexity" evidence="5">
    <location>
        <begin position="1"/>
        <end position="11"/>
    </location>
</feature>
<feature type="region of interest" description="Disordered" evidence="5">
    <location>
        <begin position="1"/>
        <end position="20"/>
    </location>
</feature>
<evidence type="ECO:0000256" key="1">
    <source>
        <dbReference type="ARBA" id="ARBA00004123"/>
    </source>
</evidence>
<keyword evidence="4" id="KW-0804">Transcription</keyword>
<proteinExistence type="inferred from homology"/>
<dbReference type="OrthoDB" id="5418434at2759"/>
<comment type="function">
    <text evidence="4">Component of the Mediator complex, a coactivator involved in the regulated transcription of nearly all RNA polymerase II-dependent genes. Mediator functions as a bridge to convey information from gene-specific regulatory proteins to the basal RNA polymerase II transcription machinery. Mediator is recruited to promoters by direct interactions with regulatory proteins and serves as a scaffold for the assembly of a functional pre-initiation complex with RNA polymerase II and the general transcription factors.</text>
</comment>
<accession>A0A9P4R781</accession>
<dbReference type="AlphaFoldDB" id="A0A9P4R781"/>